<dbReference type="Pfam" id="PF07963">
    <property type="entry name" value="N_methyl"/>
    <property type="match status" value="1"/>
</dbReference>
<dbReference type="PROSITE" id="PS00409">
    <property type="entry name" value="PROKAR_NTER_METHYL"/>
    <property type="match status" value="1"/>
</dbReference>
<name>A0A855X4I1_9BACT</name>
<organism evidence="3 4">
    <name type="scientific">candidate division GN15 bacterium</name>
    <dbReference type="NCBI Taxonomy" id="2072418"/>
    <lineage>
        <taxon>Bacteria</taxon>
        <taxon>candidate division GN15</taxon>
    </lineage>
</organism>
<dbReference type="InterPro" id="IPR012902">
    <property type="entry name" value="N_methyl_site"/>
</dbReference>
<comment type="caution">
    <text evidence="3">The sequence shown here is derived from an EMBL/GenBank/DDBJ whole genome shotgun (WGS) entry which is preliminary data.</text>
</comment>
<dbReference type="Gene3D" id="3.30.700.10">
    <property type="entry name" value="Glycoprotein, Type 4 Pilin"/>
    <property type="match status" value="1"/>
</dbReference>
<feature type="region of interest" description="Disordered" evidence="1">
    <location>
        <begin position="1"/>
        <end position="31"/>
    </location>
</feature>
<dbReference type="Proteomes" id="UP000250918">
    <property type="component" value="Unassembled WGS sequence"/>
</dbReference>
<reference evidence="3 4" key="1">
    <citation type="journal article" date="2018" name="ISME J.">
        <title>A methanotrophic archaeon couples anaerobic oxidation of methane to Fe(III) reduction.</title>
        <authorList>
            <person name="Cai C."/>
            <person name="Leu A.O."/>
            <person name="Xie G.J."/>
            <person name="Guo J."/>
            <person name="Feng Y."/>
            <person name="Zhao J.X."/>
            <person name="Tyson G.W."/>
            <person name="Yuan Z."/>
            <person name="Hu S."/>
        </authorList>
    </citation>
    <scope>NUCLEOTIDE SEQUENCE [LARGE SCALE GENOMIC DNA]</scope>
    <source>
        <strain evidence="3">FeB_12</strain>
    </source>
</reference>
<keyword evidence="2" id="KW-1133">Transmembrane helix</keyword>
<feature type="transmembrane region" description="Helical" evidence="2">
    <location>
        <begin position="57"/>
        <end position="77"/>
    </location>
</feature>
<evidence type="ECO:0000313" key="4">
    <source>
        <dbReference type="Proteomes" id="UP000250918"/>
    </source>
</evidence>
<dbReference type="InterPro" id="IPR045584">
    <property type="entry name" value="Pilin-like"/>
</dbReference>
<dbReference type="SUPFAM" id="SSF54523">
    <property type="entry name" value="Pili subunits"/>
    <property type="match status" value="1"/>
</dbReference>
<evidence type="ECO:0000256" key="2">
    <source>
        <dbReference type="SAM" id="Phobius"/>
    </source>
</evidence>
<evidence type="ECO:0000313" key="3">
    <source>
        <dbReference type="EMBL" id="PWB69819.1"/>
    </source>
</evidence>
<gene>
    <name evidence="3" type="ORF">C3F09_10020</name>
</gene>
<keyword evidence="2" id="KW-0812">Transmembrane</keyword>
<evidence type="ECO:0008006" key="5">
    <source>
        <dbReference type="Google" id="ProtNLM"/>
    </source>
</evidence>
<evidence type="ECO:0000256" key="1">
    <source>
        <dbReference type="SAM" id="MobiDB-lite"/>
    </source>
</evidence>
<dbReference type="AlphaFoldDB" id="A0A855X4I1"/>
<accession>A0A855X4I1</accession>
<keyword evidence="2" id="KW-0472">Membrane</keyword>
<protein>
    <recommendedName>
        <fullName evidence="5">Prepilin-type N-terminal cleavage/methylation domain-containing protein</fullName>
    </recommendedName>
</protein>
<proteinExistence type="predicted"/>
<dbReference type="NCBIfam" id="TIGR02532">
    <property type="entry name" value="IV_pilin_GFxxxE"/>
    <property type="match status" value="1"/>
</dbReference>
<sequence length="431" mass="45067">MVGREHPSGRNAPARTRRRAPGVLHSGMGGGPVLNNRVSNMRIPPFSFSILRPSRGFTLVEVVLVLVISAILVTVALRSGLTISDAAKVEETKQEMESLEHAIVGNPALQNAGVRADFGYVGDVGAMPPTLAALATNPGGYATWKGPYVKARFAQTSDDFTRDAWGATYAYAGGVALTSTGSGSSIVRTFGNSTDNLLRNTITGSVFDVDGTPPGILYRDSIRLNLTVPNGTGGMTTRTIHPGASGYFALDSVPIGNHPLRAVYLPGADTVATFVSVLPGSRTNSELRFASDLWAAGGSTGLILVPNSDSVAGSPPCTDVVFWLTNTSGAAIVLTSFSFSWPSPTAYYAEVRFGSAEVFDKDGSPRGVSGTTYAMSSPQTINPGDSVRVRVQDFRQTNSSGGGSTVSMSEANMTVALSNGSIFTMELPPCP</sequence>
<dbReference type="EMBL" id="PQAP01000162">
    <property type="protein sequence ID" value="PWB69819.1"/>
    <property type="molecule type" value="Genomic_DNA"/>
</dbReference>